<accession>A0A495E6U4</accession>
<dbReference type="EMBL" id="RBIQ01000009">
    <property type="protein sequence ID" value="RKR12401.1"/>
    <property type="molecule type" value="Genomic_DNA"/>
</dbReference>
<dbReference type="CDD" id="cd02570">
    <property type="entry name" value="PseudoU_synth_EcTruA"/>
    <property type="match status" value="1"/>
</dbReference>
<comment type="caution">
    <text evidence="4">Lacks conserved residue(s) required for the propagation of feature annotation.</text>
</comment>
<feature type="active site" description="Nucleophile" evidence="4 5">
    <location>
        <position position="51"/>
    </location>
</feature>
<dbReference type="InterPro" id="IPR020097">
    <property type="entry name" value="PsdUridine_synth_TruA_a/b_dom"/>
</dbReference>
<comment type="caution">
    <text evidence="9">The sequence shown here is derived from an EMBL/GenBank/DDBJ whole genome shotgun (WGS) entry which is preliminary data.</text>
</comment>
<dbReference type="GO" id="GO:0031119">
    <property type="term" value="P:tRNA pseudouridine synthesis"/>
    <property type="evidence" value="ECO:0007669"/>
    <property type="project" value="UniProtKB-UniRule"/>
</dbReference>
<name>A0A495E6U4_9FLAO</name>
<sequence>MRFFIQFSYFGKQYHGWQRQPNAITVQEVLEKAMSTILNQTIVLTGAGRTDAGVHAKQMYAHFDIESLEIKNLEYKLNSYLPDDIAVQKIVAVKEDAHARFNATARTYEYWIRQQKDPFATDAAHYVKQPLDIAAMNTAAKILLTEEDFECFSKSNTDVYTYLCAITKAEWTQNNENLVFTITANRFLRNMVRAIVGTLLEVGKGKLTVKDVNTIIKSKDRANAGVSVPAKGLYLTQVLYPKAIVE</sequence>
<evidence type="ECO:0000256" key="6">
    <source>
        <dbReference type="PIRSR" id="PIRSR001430-2"/>
    </source>
</evidence>
<dbReference type="PIRSF" id="PIRSF001430">
    <property type="entry name" value="tRNA_psdUrid_synth"/>
    <property type="match status" value="1"/>
</dbReference>
<dbReference type="HAMAP" id="MF_00171">
    <property type="entry name" value="TruA"/>
    <property type="match status" value="1"/>
</dbReference>
<comment type="function">
    <text evidence="4">Formation of pseudouridine at positions 38, 39 and 40 in the anticodon stem and loop of transfer RNAs.</text>
</comment>
<dbReference type="NCBIfam" id="TIGR00071">
    <property type="entry name" value="hisT_truA"/>
    <property type="match status" value="1"/>
</dbReference>
<organism evidence="9 10">
    <name type="scientific">Maribacter vaceletii</name>
    <dbReference type="NCBI Taxonomy" id="1206816"/>
    <lineage>
        <taxon>Bacteria</taxon>
        <taxon>Pseudomonadati</taxon>
        <taxon>Bacteroidota</taxon>
        <taxon>Flavobacteriia</taxon>
        <taxon>Flavobacteriales</taxon>
        <taxon>Flavobacteriaceae</taxon>
        <taxon>Maribacter</taxon>
    </lineage>
</organism>
<feature type="binding site" evidence="4 6">
    <location>
        <position position="108"/>
    </location>
    <ligand>
        <name>substrate</name>
    </ligand>
</feature>
<reference evidence="9 10" key="1">
    <citation type="submission" date="2018-10" db="EMBL/GenBank/DDBJ databases">
        <title>Genomic Encyclopedia of Archaeal and Bacterial Type Strains, Phase II (KMG-II): from individual species to whole genera.</title>
        <authorList>
            <person name="Goeker M."/>
        </authorList>
    </citation>
    <scope>NUCLEOTIDE SEQUENCE [LARGE SCALE GENOMIC DNA]</scope>
    <source>
        <strain evidence="9 10">DSM 25230</strain>
    </source>
</reference>
<evidence type="ECO:0000256" key="1">
    <source>
        <dbReference type="ARBA" id="ARBA00009375"/>
    </source>
</evidence>
<dbReference type="SUPFAM" id="SSF55120">
    <property type="entry name" value="Pseudouridine synthase"/>
    <property type="match status" value="1"/>
</dbReference>
<evidence type="ECO:0000256" key="4">
    <source>
        <dbReference type="HAMAP-Rule" id="MF_00171"/>
    </source>
</evidence>
<evidence type="ECO:0000256" key="7">
    <source>
        <dbReference type="RuleBase" id="RU003792"/>
    </source>
</evidence>
<protein>
    <recommendedName>
        <fullName evidence="4">tRNA pseudouridine synthase A</fullName>
        <ecNumber evidence="4">5.4.99.12</ecNumber>
    </recommendedName>
    <alternativeName>
        <fullName evidence="4">tRNA pseudouridine(38-40) synthase</fullName>
    </alternativeName>
    <alternativeName>
        <fullName evidence="4">tRNA pseudouridylate synthase I</fullName>
    </alternativeName>
    <alternativeName>
        <fullName evidence="4">tRNA-uridine isomerase I</fullName>
    </alternativeName>
</protein>
<comment type="catalytic activity">
    <reaction evidence="4 7">
        <text>uridine(38/39/40) in tRNA = pseudouridine(38/39/40) in tRNA</text>
        <dbReference type="Rhea" id="RHEA:22376"/>
        <dbReference type="Rhea" id="RHEA-COMP:10085"/>
        <dbReference type="Rhea" id="RHEA-COMP:10087"/>
        <dbReference type="ChEBI" id="CHEBI:65314"/>
        <dbReference type="ChEBI" id="CHEBI:65315"/>
        <dbReference type="EC" id="5.4.99.12"/>
    </reaction>
</comment>
<dbReference type="GO" id="GO:0003723">
    <property type="term" value="F:RNA binding"/>
    <property type="evidence" value="ECO:0007669"/>
    <property type="project" value="InterPro"/>
</dbReference>
<evidence type="ECO:0000256" key="5">
    <source>
        <dbReference type="PIRSR" id="PIRSR001430-1"/>
    </source>
</evidence>
<dbReference type="InterPro" id="IPR020103">
    <property type="entry name" value="PsdUridine_synth_cat_dom_sf"/>
</dbReference>
<evidence type="ECO:0000259" key="8">
    <source>
        <dbReference type="Pfam" id="PF01416"/>
    </source>
</evidence>
<comment type="subunit">
    <text evidence="4">Homodimer.</text>
</comment>
<evidence type="ECO:0000256" key="3">
    <source>
        <dbReference type="ARBA" id="ARBA00023235"/>
    </source>
</evidence>
<dbReference type="InterPro" id="IPR020095">
    <property type="entry name" value="PsdUridine_synth_TruA_C"/>
</dbReference>
<dbReference type="Gene3D" id="3.30.70.580">
    <property type="entry name" value="Pseudouridine synthase I, catalytic domain, N-terminal subdomain"/>
    <property type="match status" value="1"/>
</dbReference>
<dbReference type="Gene3D" id="3.30.70.660">
    <property type="entry name" value="Pseudouridine synthase I, catalytic domain, C-terminal subdomain"/>
    <property type="match status" value="1"/>
</dbReference>
<dbReference type="AlphaFoldDB" id="A0A495E6U4"/>
<dbReference type="EC" id="5.4.99.12" evidence="4"/>
<dbReference type="InterPro" id="IPR020094">
    <property type="entry name" value="TruA/RsuA/RluB/E/F_N"/>
</dbReference>
<gene>
    <name evidence="4" type="primary">truA</name>
    <name evidence="9" type="ORF">CLV91_2528</name>
</gene>
<dbReference type="Pfam" id="PF01416">
    <property type="entry name" value="PseudoU_synth_1"/>
    <property type="match status" value="2"/>
</dbReference>
<evidence type="ECO:0000313" key="10">
    <source>
        <dbReference type="Proteomes" id="UP000269412"/>
    </source>
</evidence>
<dbReference type="InterPro" id="IPR001406">
    <property type="entry name" value="PsdUridine_synth_TruA"/>
</dbReference>
<dbReference type="Proteomes" id="UP000269412">
    <property type="component" value="Unassembled WGS sequence"/>
</dbReference>
<keyword evidence="3 4" id="KW-0413">Isomerase</keyword>
<dbReference type="FunFam" id="3.30.70.580:FF:000001">
    <property type="entry name" value="tRNA pseudouridine synthase A"/>
    <property type="match status" value="1"/>
</dbReference>
<keyword evidence="2 4" id="KW-0819">tRNA processing</keyword>
<dbReference type="PANTHER" id="PTHR11142:SF0">
    <property type="entry name" value="TRNA PSEUDOURIDINE SYNTHASE-LIKE 1"/>
    <property type="match status" value="1"/>
</dbReference>
<feature type="domain" description="Pseudouridine synthase I TruA alpha/beta" evidence="8">
    <location>
        <begin position="8"/>
        <end position="102"/>
    </location>
</feature>
<dbReference type="GO" id="GO:0160147">
    <property type="term" value="F:tRNA pseudouridine(38-40) synthase activity"/>
    <property type="evidence" value="ECO:0007669"/>
    <property type="project" value="UniProtKB-EC"/>
</dbReference>
<keyword evidence="10" id="KW-1185">Reference proteome</keyword>
<dbReference type="OrthoDB" id="9811823at2"/>
<comment type="similarity">
    <text evidence="1 4 7">Belongs to the tRNA pseudouridine synthase TruA family.</text>
</comment>
<feature type="domain" description="Pseudouridine synthase I TruA alpha/beta" evidence="8">
    <location>
        <begin position="139"/>
        <end position="241"/>
    </location>
</feature>
<proteinExistence type="inferred from homology"/>
<dbReference type="PANTHER" id="PTHR11142">
    <property type="entry name" value="PSEUDOURIDYLATE SYNTHASE"/>
    <property type="match status" value="1"/>
</dbReference>
<evidence type="ECO:0000313" key="9">
    <source>
        <dbReference type="EMBL" id="RKR12401.1"/>
    </source>
</evidence>
<evidence type="ECO:0000256" key="2">
    <source>
        <dbReference type="ARBA" id="ARBA00022694"/>
    </source>
</evidence>
<dbReference type="RefSeq" id="WP_121068431.1">
    <property type="nucleotide sequence ID" value="NZ_RBIQ01000009.1"/>
</dbReference>